<dbReference type="AlphaFoldDB" id="A0A1L5NZL9"/>
<feature type="region of interest" description="Disordered" evidence="1">
    <location>
        <begin position="52"/>
        <end position="79"/>
    </location>
</feature>
<dbReference type="EMBL" id="CP017241">
    <property type="protein sequence ID" value="APO73301.1"/>
    <property type="molecule type" value="Genomic_DNA"/>
</dbReference>
<dbReference type="Proteomes" id="UP000185109">
    <property type="component" value="Chromosome"/>
</dbReference>
<evidence type="ECO:0000256" key="1">
    <source>
        <dbReference type="SAM" id="MobiDB-lite"/>
    </source>
</evidence>
<organism evidence="2 3">
    <name type="scientific">Rhizobium etli 8C-3</name>
    <dbReference type="NCBI Taxonomy" id="538025"/>
    <lineage>
        <taxon>Bacteria</taxon>
        <taxon>Pseudomonadati</taxon>
        <taxon>Pseudomonadota</taxon>
        <taxon>Alphaproteobacteria</taxon>
        <taxon>Hyphomicrobiales</taxon>
        <taxon>Rhizobiaceae</taxon>
        <taxon>Rhizobium/Agrobacterium group</taxon>
        <taxon>Rhizobium</taxon>
    </lineage>
</organism>
<evidence type="ECO:0000313" key="2">
    <source>
        <dbReference type="EMBL" id="APO73301.1"/>
    </source>
</evidence>
<sequence>MISLKSKWRCRAGDLLIRDISGAMNGTLLKTPMTSQGKSGRCFCEIVVMEQSQAGERSRERNKSGHRQIRQMQKQDTRP</sequence>
<gene>
    <name evidence="2" type="ORF">AM571_CH00450</name>
</gene>
<accession>A0A1L5NZL9</accession>
<reference evidence="2 3" key="1">
    <citation type="submission" date="2016-09" db="EMBL/GenBank/DDBJ databases">
        <title>The complete genome sequences of Rhizobium gallicum, symbiovars gallicum and phaseoli, symbionts associated to common bean (Phaseolus vulgaris).</title>
        <authorList>
            <person name="Bustos P."/>
            <person name="Santamaria R.I."/>
            <person name="Perez-Carrascal O.M."/>
            <person name="Juarez S."/>
            <person name="Lozano L."/>
            <person name="Martinez-Flores I."/>
            <person name="Martinez-Romero E."/>
            <person name="Cevallos M."/>
            <person name="Romero D."/>
            <person name="Davila G."/>
            <person name="Gonzalez V."/>
        </authorList>
    </citation>
    <scope>NUCLEOTIDE SEQUENCE [LARGE SCALE GENOMIC DNA]</scope>
    <source>
        <strain evidence="2 3">8C-3</strain>
    </source>
</reference>
<protein>
    <submittedName>
        <fullName evidence="2">Uncharacterized protein</fullName>
    </submittedName>
</protein>
<evidence type="ECO:0000313" key="3">
    <source>
        <dbReference type="Proteomes" id="UP000185109"/>
    </source>
</evidence>
<name>A0A1L5NZL9_RHIET</name>
<proteinExistence type="predicted"/>
<dbReference type="RefSeq" id="WP_155774402.1">
    <property type="nucleotide sequence ID" value="NZ_CP017241.1"/>
</dbReference>